<evidence type="ECO:0000313" key="2">
    <source>
        <dbReference type="Proteomes" id="UP001519654"/>
    </source>
</evidence>
<keyword evidence="2" id="KW-1185">Reference proteome</keyword>
<accession>A0ABS5YR12</accession>
<name>A0ABS5YR12_9ACTN</name>
<dbReference type="EMBL" id="JAHKKG010000005">
    <property type="protein sequence ID" value="MBU2665526.1"/>
    <property type="molecule type" value="Genomic_DNA"/>
</dbReference>
<evidence type="ECO:0000313" key="1">
    <source>
        <dbReference type="EMBL" id="MBU2665526.1"/>
    </source>
</evidence>
<organism evidence="1 2">
    <name type="scientific">Paractinoplanes bogorensis</name>
    <dbReference type="NCBI Taxonomy" id="1610840"/>
    <lineage>
        <taxon>Bacteria</taxon>
        <taxon>Bacillati</taxon>
        <taxon>Actinomycetota</taxon>
        <taxon>Actinomycetes</taxon>
        <taxon>Micromonosporales</taxon>
        <taxon>Micromonosporaceae</taxon>
        <taxon>Paractinoplanes</taxon>
    </lineage>
</organism>
<sequence length="242" mass="26597">MTSETSCPVYSTTRTLIPTRSSIAQGEWHTAAVILRHYLNSFHPPVDEAVPTDATSWTGEEPFWPAFLLSVGGSETAAIAFDADPADVEEYAEDLHRPDNWPYVVVPLASGHRVYVLFRNYEDDSGWDYLLQPAGADRVATLAALEGHFRGPAFSWPELVAVANQPDHGQSAAERLRLLLPAMGDDDLPDDAEQVISAAFVAVGGRPRYQRDVARELMLASQRFWGSVSPEDRRLAVFGLGS</sequence>
<gene>
    <name evidence="1" type="ORF">KOI35_18620</name>
</gene>
<proteinExistence type="predicted"/>
<dbReference type="Proteomes" id="UP001519654">
    <property type="component" value="Unassembled WGS sequence"/>
</dbReference>
<comment type="caution">
    <text evidence="1">The sequence shown here is derived from an EMBL/GenBank/DDBJ whole genome shotgun (WGS) entry which is preliminary data.</text>
</comment>
<protein>
    <submittedName>
        <fullName evidence="1">Uncharacterized protein</fullName>
    </submittedName>
</protein>
<reference evidence="1 2" key="1">
    <citation type="submission" date="2021-06" db="EMBL/GenBank/DDBJ databases">
        <title>Actinoplanes lichenicola sp. nov., and Actinoplanes ovalisporus sp. nov., isolated from lichen in Thailand.</title>
        <authorList>
            <person name="Saeng-In P."/>
            <person name="Kanchanasin P."/>
            <person name="Yuki M."/>
            <person name="Kudo T."/>
            <person name="Ohkuma M."/>
            <person name="Phongsopitanun W."/>
            <person name="Tanasupawat S."/>
        </authorList>
    </citation>
    <scope>NUCLEOTIDE SEQUENCE [LARGE SCALE GENOMIC DNA]</scope>
    <source>
        <strain evidence="1 2">NBRC 110975</strain>
    </source>
</reference>